<gene>
    <name evidence="3" type="ORF">P0691E06.9</name>
    <name evidence="2" type="ORF">P0699H05.49</name>
</gene>
<dbReference type="EMBL" id="AP003299">
    <property type="protein sequence ID" value="BAD53035.1"/>
    <property type="molecule type" value="Genomic_DNA"/>
</dbReference>
<accession>Q5ZBS2</accession>
<reference evidence="2" key="1">
    <citation type="journal article" date="2002" name="Nature">
        <title>The genome sequence and structure of rice chromosome 1.</title>
        <authorList>
            <person name="Sasaki T."/>
            <person name="Matsumoto T."/>
            <person name="Yamamoto K."/>
            <person name="Sakata K."/>
            <person name="Baba T."/>
            <person name="Katayose Y."/>
            <person name="Wu J."/>
            <person name="Niimura Y."/>
            <person name="Cheng Z."/>
            <person name="Nagamura Y."/>
            <person name="Antonio B.A."/>
            <person name="Kanamori H."/>
            <person name="Hosokawa S."/>
            <person name="Masukawa M."/>
            <person name="Arikawa K."/>
            <person name="Chiden Y."/>
            <person name="Hayashi M."/>
            <person name="Okamoto M."/>
            <person name="Ando T."/>
            <person name="Aoki H."/>
            <person name="Arita K."/>
            <person name="Hamada M."/>
            <person name="Harada C."/>
            <person name="Hijishita S."/>
            <person name="Honda M."/>
            <person name="Ichikawa Y."/>
            <person name="Idonuma A."/>
            <person name="Iijima M."/>
            <person name="Ikeda M."/>
            <person name="Ikeno M."/>
            <person name="Itoh S."/>
            <person name="Itoh T."/>
            <person name="Itoh Y."/>
            <person name="Itoh Y."/>
            <person name="Iwabuchi A."/>
            <person name="Kamiya K."/>
            <person name="Karasawa W."/>
            <person name="Katagiri S."/>
            <person name="Kikuta A."/>
            <person name="Kobayashi N."/>
            <person name="Kono I."/>
            <person name="Machita K."/>
            <person name="Maehara T."/>
            <person name="Mizuno H."/>
            <person name="Mizubayashi T."/>
            <person name="Mukai Y."/>
            <person name="Nagasaki H."/>
            <person name="Nakashima M."/>
            <person name="Nakama Y."/>
            <person name="Nakamichi Y."/>
            <person name="Nakamura M."/>
            <person name="Namiki N."/>
            <person name="Negishi M."/>
            <person name="Ohta I."/>
            <person name="Ono N."/>
            <person name="Saji S."/>
            <person name="Sakai K."/>
            <person name="Shibata M."/>
            <person name="Shimokawa T."/>
            <person name="Shomura A."/>
            <person name="Song J."/>
            <person name="Takazaki Y."/>
            <person name="Terasawa K."/>
            <person name="Tsuji K."/>
            <person name="Waki K."/>
            <person name="Yamagata H."/>
            <person name="Yamane H."/>
            <person name="Yoshiki S."/>
            <person name="Yoshihara R."/>
            <person name="Yukawa K."/>
            <person name="Zhong H."/>
            <person name="Iwama H."/>
            <person name="Endo T."/>
            <person name="Ito H."/>
            <person name="Hahn J.H."/>
            <person name="Kim H.I."/>
            <person name="Eun M.Y."/>
            <person name="Yano M."/>
            <person name="Jiang J."/>
            <person name="Gojobori T."/>
        </authorList>
    </citation>
    <scope>NUCLEOTIDE SEQUENCE</scope>
</reference>
<evidence type="ECO:0000313" key="2">
    <source>
        <dbReference type="EMBL" id="BAD53035.1"/>
    </source>
</evidence>
<feature type="region of interest" description="Disordered" evidence="1">
    <location>
        <begin position="52"/>
        <end position="107"/>
    </location>
</feature>
<sequence>MNQKFVIKEIIHLSNHKLLKKTKRTNAAACHGRARFSAGSVGRCRARCPAGSATRRHALPCRLPRRERPRRPPPASSLAVGCEEERGGGGRGGGGRRKRRKGRRGRS</sequence>
<reference evidence="4" key="2">
    <citation type="journal article" date="2005" name="Nature">
        <title>The map-based sequence of the rice genome.</title>
        <authorList>
            <consortium name="International rice genome sequencing project (IRGSP)"/>
            <person name="Matsumoto T."/>
            <person name="Wu J."/>
            <person name="Kanamori H."/>
            <person name="Katayose Y."/>
            <person name="Fujisawa M."/>
            <person name="Namiki N."/>
            <person name="Mizuno H."/>
            <person name="Yamamoto K."/>
            <person name="Antonio B.A."/>
            <person name="Baba T."/>
            <person name="Sakata K."/>
            <person name="Nagamura Y."/>
            <person name="Aoki H."/>
            <person name="Arikawa K."/>
            <person name="Arita K."/>
            <person name="Bito T."/>
            <person name="Chiden Y."/>
            <person name="Fujitsuka N."/>
            <person name="Fukunaka R."/>
            <person name="Hamada M."/>
            <person name="Harada C."/>
            <person name="Hayashi A."/>
            <person name="Hijishita S."/>
            <person name="Honda M."/>
            <person name="Hosokawa S."/>
            <person name="Ichikawa Y."/>
            <person name="Idonuma A."/>
            <person name="Iijima M."/>
            <person name="Ikeda M."/>
            <person name="Ikeno M."/>
            <person name="Ito K."/>
            <person name="Ito S."/>
            <person name="Ito T."/>
            <person name="Ito Y."/>
            <person name="Ito Y."/>
            <person name="Iwabuchi A."/>
            <person name="Kamiya K."/>
            <person name="Karasawa W."/>
            <person name="Kurita K."/>
            <person name="Katagiri S."/>
            <person name="Kikuta A."/>
            <person name="Kobayashi H."/>
            <person name="Kobayashi N."/>
            <person name="Machita K."/>
            <person name="Maehara T."/>
            <person name="Masukawa M."/>
            <person name="Mizubayashi T."/>
            <person name="Mukai Y."/>
            <person name="Nagasaki H."/>
            <person name="Nagata Y."/>
            <person name="Naito S."/>
            <person name="Nakashima M."/>
            <person name="Nakama Y."/>
            <person name="Nakamichi Y."/>
            <person name="Nakamura M."/>
            <person name="Meguro A."/>
            <person name="Negishi M."/>
            <person name="Ohta I."/>
            <person name="Ohta T."/>
            <person name="Okamoto M."/>
            <person name="Ono N."/>
            <person name="Saji S."/>
            <person name="Sakaguchi M."/>
            <person name="Sakai K."/>
            <person name="Shibata M."/>
            <person name="Shimokawa T."/>
            <person name="Song J."/>
            <person name="Takazaki Y."/>
            <person name="Terasawa K."/>
            <person name="Tsugane M."/>
            <person name="Tsuji K."/>
            <person name="Ueda S."/>
            <person name="Waki K."/>
            <person name="Yamagata H."/>
            <person name="Yamamoto M."/>
            <person name="Yamamoto S."/>
            <person name="Yamane H."/>
            <person name="Yoshiki S."/>
            <person name="Yoshihara R."/>
            <person name="Yukawa K."/>
            <person name="Zhong H."/>
            <person name="Yano M."/>
            <person name="Yuan Q."/>
            <person name="Ouyang S."/>
            <person name="Liu J."/>
            <person name="Jones K.M."/>
            <person name="Gansberger K."/>
            <person name="Moffat K."/>
            <person name="Hill J."/>
            <person name="Bera J."/>
            <person name="Fadrosh D."/>
            <person name="Jin S."/>
            <person name="Johri S."/>
            <person name="Kim M."/>
            <person name="Overton L."/>
            <person name="Reardon M."/>
            <person name="Tsitrin T."/>
            <person name="Vuong H."/>
            <person name="Weaver B."/>
            <person name="Ciecko A."/>
            <person name="Tallon L."/>
            <person name="Jackson J."/>
            <person name="Pai G."/>
            <person name="Aken S.V."/>
            <person name="Utterback T."/>
            <person name="Reidmuller S."/>
            <person name="Feldblyum T."/>
            <person name="Hsiao J."/>
            <person name="Zismann V."/>
            <person name="Iobst S."/>
            <person name="de Vazeille A.R."/>
            <person name="Buell C.R."/>
            <person name="Ying K."/>
            <person name="Li Y."/>
            <person name="Lu T."/>
            <person name="Huang Y."/>
            <person name="Zhao Q."/>
            <person name="Feng Q."/>
            <person name="Zhang L."/>
            <person name="Zhu J."/>
            <person name="Weng Q."/>
            <person name="Mu J."/>
            <person name="Lu Y."/>
            <person name="Fan D."/>
            <person name="Liu Y."/>
            <person name="Guan J."/>
            <person name="Zhang Y."/>
            <person name="Yu S."/>
            <person name="Liu X."/>
            <person name="Zhang Y."/>
            <person name="Hong G."/>
            <person name="Han B."/>
            <person name="Choisne N."/>
            <person name="Demange N."/>
            <person name="Orjeda G."/>
            <person name="Samain S."/>
            <person name="Cattolico L."/>
            <person name="Pelletier E."/>
            <person name="Couloux A."/>
            <person name="Segurens B."/>
            <person name="Wincker P."/>
            <person name="D'Hont A."/>
            <person name="Scarpelli C."/>
            <person name="Weissenbach J."/>
            <person name="Salanoubat M."/>
            <person name="Quetier F."/>
            <person name="Yu Y."/>
            <person name="Kim H.R."/>
            <person name="Rambo T."/>
            <person name="Currie J."/>
            <person name="Collura K."/>
            <person name="Luo M."/>
            <person name="Yang T."/>
            <person name="Ammiraju J.S.S."/>
            <person name="Engler F."/>
            <person name="Soderlund C."/>
            <person name="Wing R.A."/>
            <person name="Palmer L.E."/>
            <person name="de la Bastide M."/>
            <person name="Spiegel L."/>
            <person name="Nascimento L."/>
            <person name="Zutavern T."/>
            <person name="O'Shaughnessy A."/>
            <person name="Dike S."/>
            <person name="Dedhia N."/>
            <person name="Preston R."/>
            <person name="Balija V."/>
            <person name="McCombie W.R."/>
            <person name="Chow T."/>
            <person name="Chen H."/>
            <person name="Chung M."/>
            <person name="Chen C."/>
            <person name="Shaw J."/>
            <person name="Wu H."/>
            <person name="Hsiao K."/>
            <person name="Chao Y."/>
            <person name="Chu M."/>
            <person name="Cheng C."/>
            <person name="Hour A."/>
            <person name="Lee P."/>
            <person name="Lin S."/>
            <person name="Lin Y."/>
            <person name="Liou J."/>
            <person name="Liu S."/>
            <person name="Hsing Y."/>
            <person name="Raghuvanshi S."/>
            <person name="Mohanty A."/>
            <person name="Bharti A.K."/>
            <person name="Gaur A."/>
            <person name="Gupta V."/>
            <person name="Kumar D."/>
            <person name="Ravi V."/>
            <person name="Vij S."/>
            <person name="Kapur A."/>
            <person name="Khurana P."/>
            <person name="Khurana P."/>
            <person name="Khurana J.P."/>
            <person name="Tyagi A.K."/>
            <person name="Gaikwad K."/>
            <person name="Singh A."/>
            <person name="Dalal V."/>
            <person name="Srivastava S."/>
            <person name="Dixit A."/>
            <person name="Pal A.K."/>
            <person name="Ghazi I.A."/>
            <person name="Yadav M."/>
            <person name="Pandit A."/>
            <person name="Bhargava A."/>
            <person name="Sureshbabu K."/>
            <person name="Batra K."/>
            <person name="Sharma T.R."/>
            <person name="Mohapatra T."/>
            <person name="Singh N.K."/>
            <person name="Messing J."/>
            <person name="Nelson A.B."/>
            <person name="Fuks G."/>
            <person name="Kavchok S."/>
            <person name="Keizer G."/>
            <person name="Linton E."/>
            <person name="Llaca V."/>
            <person name="Song R."/>
            <person name="Tanyolac B."/>
            <person name="Young S."/>
            <person name="Ho-Il K."/>
            <person name="Hahn J.H."/>
            <person name="Sangsakoo G."/>
            <person name="Vanavichit A."/>
            <person name="de Mattos Luiz.A.T."/>
            <person name="Zimmer P.D."/>
            <person name="Malone G."/>
            <person name="Dellagostin O."/>
            <person name="de Oliveira A.C."/>
            <person name="Bevan M."/>
            <person name="Bancroft I."/>
            <person name="Minx P."/>
            <person name="Cordum H."/>
            <person name="Wilson R."/>
            <person name="Cheng Z."/>
            <person name="Jin W."/>
            <person name="Jiang J."/>
            <person name="Leong S.A."/>
            <person name="Iwama H."/>
            <person name="Gojobori T."/>
            <person name="Itoh T."/>
            <person name="Niimura Y."/>
            <person name="Fujii Y."/>
            <person name="Habara T."/>
            <person name="Sakai H."/>
            <person name="Sato Y."/>
            <person name="Wilson G."/>
            <person name="Kumar K."/>
            <person name="McCouch S."/>
            <person name="Juretic N."/>
            <person name="Hoen D."/>
            <person name="Wright S."/>
            <person name="Bruskiewich R."/>
            <person name="Bureau T."/>
            <person name="Miyao A."/>
            <person name="Hirochika H."/>
            <person name="Nishikawa T."/>
            <person name="Kadowaki K."/>
            <person name="Sugiura M."/>
            <person name="Burr B."/>
            <person name="Sasaki T."/>
        </authorList>
    </citation>
    <scope>NUCLEOTIDE SEQUENCE [LARGE SCALE GENOMIC DNA]</scope>
    <source>
        <strain evidence="4">cv. Nipponbare</strain>
    </source>
</reference>
<dbReference type="Proteomes" id="UP000000763">
    <property type="component" value="Chromosome 1"/>
</dbReference>
<dbReference type="AlphaFoldDB" id="Q5ZBS2"/>
<organism evidence="2">
    <name type="scientific">Oryza sativa subsp. japonica</name>
    <name type="common">Rice</name>
    <dbReference type="NCBI Taxonomy" id="39947"/>
    <lineage>
        <taxon>Eukaryota</taxon>
        <taxon>Viridiplantae</taxon>
        <taxon>Streptophyta</taxon>
        <taxon>Embryophyta</taxon>
        <taxon>Tracheophyta</taxon>
        <taxon>Spermatophyta</taxon>
        <taxon>Magnoliopsida</taxon>
        <taxon>Liliopsida</taxon>
        <taxon>Poales</taxon>
        <taxon>Poaceae</taxon>
        <taxon>BOP clade</taxon>
        <taxon>Oryzoideae</taxon>
        <taxon>Oryzeae</taxon>
        <taxon>Oryzinae</taxon>
        <taxon>Oryza</taxon>
        <taxon>Oryza sativa</taxon>
    </lineage>
</organism>
<dbReference type="EMBL" id="AP003293">
    <property type="protein sequence ID" value="BAD68267.1"/>
    <property type="molecule type" value="Genomic_DNA"/>
</dbReference>
<feature type="compositionally biased region" description="Basic residues" evidence="1">
    <location>
        <begin position="54"/>
        <end position="71"/>
    </location>
</feature>
<name>Q5ZBS2_ORYSJ</name>
<feature type="compositionally biased region" description="Basic residues" evidence="1">
    <location>
        <begin position="94"/>
        <end position="107"/>
    </location>
</feature>
<evidence type="ECO:0000313" key="3">
    <source>
        <dbReference type="EMBL" id="BAD68267.1"/>
    </source>
</evidence>
<proteinExistence type="predicted"/>
<dbReference type="Proteomes" id="UP000817658">
    <property type="component" value="Chromosome 1"/>
</dbReference>
<reference evidence="4" key="3">
    <citation type="journal article" date="2008" name="Nucleic Acids Res.">
        <title>The rice annotation project database (RAP-DB): 2008 update.</title>
        <authorList>
            <consortium name="The rice annotation project (RAP)"/>
        </authorList>
    </citation>
    <scope>GENOME REANNOTATION</scope>
    <source>
        <strain evidence="4">cv. Nipponbare</strain>
    </source>
</reference>
<evidence type="ECO:0000256" key="1">
    <source>
        <dbReference type="SAM" id="MobiDB-lite"/>
    </source>
</evidence>
<protein>
    <submittedName>
        <fullName evidence="2">Uncharacterized protein</fullName>
    </submittedName>
</protein>
<evidence type="ECO:0000313" key="4">
    <source>
        <dbReference type="Proteomes" id="UP000000763"/>
    </source>
</evidence>